<feature type="non-terminal residue" evidence="2">
    <location>
        <position position="154"/>
    </location>
</feature>
<dbReference type="GO" id="GO:0003676">
    <property type="term" value="F:nucleic acid binding"/>
    <property type="evidence" value="ECO:0007669"/>
    <property type="project" value="InterPro"/>
</dbReference>
<evidence type="ECO:0000259" key="1">
    <source>
        <dbReference type="Pfam" id="PF00270"/>
    </source>
</evidence>
<dbReference type="InterPro" id="IPR011545">
    <property type="entry name" value="DEAD/DEAH_box_helicase_dom"/>
</dbReference>
<dbReference type="Pfam" id="PF00270">
    <property type="entry name" value="DEAD"/>
    <property type="match status" value="1"/>
</dbReference>
<feature type="domain" description="DEAD/DEAH-box helicase" evidence="1">
    <location>
        <begin position="65"/>
        <end position="143"/>
    </location>
</feature>
<dbReference type="SUPFAM" id="SSF52540">
    <property type="entry name" value="P-loop containing nucleoside triphosphate hydrolases"/>
    <property type="match status" value="1"/>
</dbReference>
<dbReference type="Gene3D" id="3.40.50.300">
    <property type="entry name" value="P-loop containing nucleotide triphosphate hydrolases"/>
    <property type="match status" value="1"/>
</dbReference>
<dbReference type="GO" id="GO:0005524">
    <property type="term" value="F:ATP binding"/>
    <property type="evidence" value="ECO:0007669"/>
    <property type="project" value="InterPro"/>
</dbReference>
<dbReference type="InterPro" id="IPR027417">
    <property type="entry name" value="P-loop_NTPase"/>
</dbReference>
<reference evidence="2" key="1">
    <citation type="journal article" date="2013" name="Environ. Microbiol.">
        <title>Microbiota from the distal guts of lean and obese adolescents exhibit partial functional redundancy besides clear differences in community structure.</title>
        <authorList>
            <person name="Ferrer M."/>
            <person name="Ruiz A."/>
            <person name="Lanza F."/>
            <person name="Haange S.B."/>
            <person name="Oberbach A."/>
            <person name="Till H."/>
            <person name="Bargiela R."/>
            <person name="Campoy C."/>
            <person name="Segura M.T."/>
            <person name="Richter M."/>
            <person name="von Bergen M."/>
            <person name="Seifert J."/>
            <person name="Suarez A."/>
        </authorList>
    </citation>
    <scope>NUCLEOTIDE SEQUENCE</scope>
</reference>
<gene>
    <name evidence="2" type="ORF">OBE_09043</name>
</gene>
<evidence type="ECO:0000313" key="2">
    <source>
        <dbReference type="EMBL" id="EKC60305.1"/>
    </source>
</evidence>
<organism evidence="2">
    <name type="scientific">human gut metagenome</name>
    <dbReference type="NCBI Taxonomy" id="408170"/>
    <lineage>
        <taxon>unclassified sequences</taxon>
        <taxon>metagenomes</taxon>
        <taxon>organismal metagenomes</taxon>
    </lineage>
</organism>
<comment type="caution">
    <text evidence="2">The sequence shown here is derived from an EMBL/GenBank/DDBJ whole genome shotgun (WGS) entry which is preliminary data.</text>
</comment>
<dbReference type="AlphaFoldDB" id="K1T2G1"/>
<name>K1T2G1_9ZZZZ</name>
<accession>K1T2G1</accession>
<sequence length="154" mass="18062">MTYANLETEVVKRFREVISIEELKEWYQKLLDEYHKWLSYQKKWKEERNHSLQSLEFPFSYREGQRKMVSSVYHTIGASRQIFIQAPTGVGKTMSTIFPAVRAVGEGKGETIFYLTAKTITRTVAQEAFEVLREKGMKYKVVTITAKEKLCFMD</sequence>
<dbReference type="EMBL" id="AJWZ01006253">
    <property type="protein sequence ID" value="EKC60305.1"/>
    <property type="molecule type" value="Genomic_DNA"/>
</dbReference>
<protein>
    <recommendedName>
        <fullName evidence="1">DEAD/DEAH-box helicase domain-containing protein</fullName>
    </recommendedName>
</protein>
<proteinExistence type="predicted"/>